<protein>
    <submittedName>
        <fullName evidence="1">Uncharacterized protein</fullName>
    </submittedName>
</protein>
<dbReference type="eggNOG" id="COG3685">
    <property type="taxonomic scope" value="Bacteria"/>
</dbReference>
<keyword evidence="2" id="KW-1185">Reference proteome</keyword>
<dbReference type="Pfam" id="PF05974">
    <property type="entry name" value="DUF892"/>
    <property type="match status" value="1"/>
</dbReference>
<dbReference type="AlphaFoldDB" id="A0A068NSH9"/>
<dbReference type="CDD" id="cd07909">
    <property type="entry name" value="YciF"/>
    <property type="match status" value="1"/>
</dbReference>
<dbReference type="InterPro" id="IPR012347">
    <property type="entry name" value="Ferritin-like"/>
</dbReference>
<reference evidence="1 2" key="1">
    <citation type="journal article" date="2014" name="PLoS ONE">
        <title>The first complete genome sequence of the class fimbriimonadia in the phylum armatimonadetes.</title>
        <authorList>
            <person name="Hu Z.Y."/>
            <person name="Wang Y.Z."/>
            <person name="Im W.T."/>
            <person name="Wang S.Y."/>
            <person name="Zhao G.P."/>
            <person name="Zheng H.J."/>
            <person name="Quan Z.X."/>
        </authorList>
    </citation>
    <scope>NUCLEOTIDE SEQUENCE [LARGE SCALE GENOMIC DNA]</scope>
    <source>
        <strain evidence="1">Gsoil 348</strain>
    </source>
</reference>
<dbReference type="PANTHER" id="PTHR30565">
    <property type="entry name" value="PROTEIN YCIF"/>
    <property type="match status" value="1"/>
</dbReference>
<dbReference type="Gene3D" id="1.20.1260.10">
    <property type="match status" value="1"/>
</dbReference>
<sequence>MAEGRRLREWTMKTLKDLFENTVKDMYSSEKLLLKAMQDMRDAAQSNRLKEAIHNHIGQTEEHVRRIEQIASILHFDPSGVTCQGTVGLVKEAQEHLQEFGGTPAGDAAIIACAQKGEHYEIGNYGTALEWAEQLGYEEVVQLLEMTLNEEEEADDLLTDIAEEDANPRAMAGSMGGASLI</sequence>
<dbReference type="EMBL" id="CP007139">
    <property type="protein sequence ID" value="AIE86312.1"/>
    <property type="molecule type" value="Genomic_DNA"/>
</dbReference>
<evidence type="ECO:0000313" key="1">
    <source>
        <dbReference type="EMBL" id="AIE86312.1"/>
    </source>
</evidence>
<dbReference type="InterPro" id="IPR010287">
    <property type="entry name" value="DUF892_YciF-like"/>
</dbReference>
<evidence type="ECO:0000313" key="2">
    <source>
        <dbReference type="Proteomes" id="UP000027982"/>
    </source>
</evidence>
<dbReference type="STRING" id="661478.OP10G_2944"/>
<organism evidence="1 2">
    <name type="scientific">Fimbriimonas ginsengisoli Gsoil 348</name>
    <dbReference type="NCBI Taxonomy" id="661478"/>
    <lineage>
        <taxon>Bacteria</taxon>
        <taxon>Bacillati</taxon>
        <taxon>Armatimonadota</taxon>
        <taxon>Fimbriimonadia</taxon>
        <taxon>Fimbriimonadales</taxon>
        <taxon>Fimbriimonadaceae</taxon>
        <taxon>Fimbriimonas</taxon>
    </lineage>
</organism>
<dbReference type="HOGENOM" id="CLU_102561_0_0_0"/>
<dbReference type="InterPro" id="IPR009078">
    <property type="entry name" value="Ferritin-like_SF"/>
</dbReference>
<name>A0A068NSH9_FIMGI</name>
<dbReference type="Proteomes" id="UP000027982">
    <property type="component" value="Chromosome"/>
</dbReference>
<dbReference type="SUPFAM" id="SSF47240">
    <property type="entry name" value="Ferritin-like"/>
    <property type="match status" value="1"/>
</dbReference>
<dbReference type="KEGG" id="fgi:OP10G_2944"/>
<proteinExistence type="predicted"/>
<dbReference type="RefSeq" id="WP_144241170.1">
    <property type="nucleotide sequence ID" value="NZ_CP007139.1"/>
</dbReference>
<dbReference type="InterPro" id="IPR047114">
    <property type="entry name" value="YciF"/>
</dbReference>
<accession>A0A068NSH9</accession>
<dbReference type="PANTHER" id="PTHR30565:SF9">
    <property type="entry name" value="PROTEIN YCIF"/>
    <property type="match status" value="1"/>
</dbReference>
<gene>
    <name evidence="1" type="ORF">OP10G_2944</name>
</gene>